<feature type="compositionally biased region" description="Basic residues" evidence="1">
    <location>
        <begin position="343"/>
        <end position="356"/>
    </location>
</feature>
<organism evidence="2 3">
    <name type="scientific">Mycena albidolilacea</name>
    <dbReference type="NCBI Taxonomy" id="1033008"/>
    <lineage>
        <taxon>Eukaryota</taxon>
        <taxon>Fungi</taxon>
        <taxon>Dikarya</taxon>
        <taxon>Basidiomycota</taxon>
        <taxon>Agaricomycotina</taxon>
        <taxon>Agaricomycetes</taxon>
        <taxon>Agaricomycetidae</taxon>
        <taxon>Agaricales</taxon>
        <taxon>Marasmiineae</taxon>
        <taxon>Mycenaceae</taxon>
        <taxon>Mycena</taxon>
    </lineage>
</organism>
<feature type="compositionally biased region" description="Low complexity" evidence="1">
    <location>
        <begin position="570"/>
        <end position="580"/>
    </location>
</feature>
<feature type="compositionally biased region" description="Basic and acidic residues" evidence="1">
    <location>
        <begin position="841"/>
        <end position="869"/>
    </location>
</feature>
<dbReference type="PANTHER" id="PTHR24216">
    <property type="entry name" value="PAXILLIN-RELATED"/>
    <property type="match status" value="1"/>
</dbReference>
<evidence type="ECO:0000313" key="3">
    <source>
        <dbReference type="Proteomes" id="UP001218218"/>
    </source>
</evidence>
<feature type="compositionally biased region" description="Low complexity" evidence="1">
    <location>
        <begin position="630"/>
        <end position="658"/>
    </location>
</feature>
<feature type="compositionally biased region" description="Basic residues" evidence="1">
    <location>
        <begin position="789"/>
        <end position="803"/>
    </location>
</feature>
<feature type="compositionally biased region" description="Basic residues" evidence="1">
    <location>
        <begin position="1047"/>
        <end position="1060"/>
    </location>
</feature>
<feature type="compositionally biased region" description="Pro residues" evidence="1">
    <location>
        <begin position="514"/>
        <end position="526"/>
    </location>
</feature>
<evidence type="ECO:0000313" key="2">
    <source>
        <dbReference type="EMBL" id="KAJ7321128.1"/>
    </source>
</evidence>
<feature type="compositionally biased region" description="Low complexity" evidence="1">
    <location>
        <begin position="479"/>
        <end position="493"/>
    </location>
</feature>
<feature type="region of interest" description="Disordered" evidence="1">
    <location>
        <begin position="315"/>
        <end position="372"/>
    </location>
</feature>
<dbReference type="PANTHER" id="PTHR24216:SF65">
    <property type="entry name" value="PAXILLIN-LIKE PROTEIN 1"/>
    <property type="match status" value="1"/>
</dbReference>
<feature type="region of interest" description="Disordered" evidence="1">
    <location>
        <begin position="449"/>
        <end position="538"/>
    </location>
</feature>
<feature type="compositionally biased region" description="Gly residues" evidence="1">
    <location>
        <begin position="1063"/>
        <end position="1072"/>
    </location>
</feature>
<proteinExistence type="predicted"/>
<protein>
    <submittedName>
        <fullName evidence="2">Uncharacterized protein</fullName>
    </submittedName>
</protein>
<sequence length="1313" mass="139518">MARGRKTPLPPDQIEYLESVYPEWLEKRPHLRSFWAEVERGWFAKWPVEPKLGLPIASTSIEESELSEADQKRIGDAEEVMRGVIHNWINNRGQKEKKAIATNNPTAATSVPLRDLFVALGGKTTRIKQRTELWTRRNREELRDALEEEDYASLMGVSDDEETPEERKERIKQGQSRQMTLKRAVTQRLYDESPEEEKDAVEQIYLAQERKTKKSGKKAETPEEFQMGLDQLGSVLKQFHTAVTEMTGLVGGTVLVEPIPKEGGKIGTQSYCHGATAAGHTLDQAHPRWGEQVVNPLQQFGKKVFDHKTRRERALQLPETSEEVVPAGGRPDGETVAEETVPHRRRTNSRRTKRRYISTATSGDTTGSPNLNTDNLISFNNPGPGDYLHDMNGDSDSAPPLEDASSDADMSMIDPVLRGLSLPASEDAGNEEPRPLESLGTPPFELRSMSADSPSHKDLAPLTQGFRFGEGGERTTLTGSSPVGGRVPGRPYPLFRLAQQAAGSGTTDTSTSAPGPPAVPLRPPAAPASSSVTGRVPGQPYPLFHPSFRLAQYAAGSGTAGPPAMPSRPPAALASSSPSARGTFAAPATPTGPSRLPAAPASGEAPASSSPSARGTLAAPATPTGPSRLPAGPASGEAPASSSPSAQGTLASPATPTGPSRPPAAPASASPTARGALAAPATPTGPSRPPVAPALSSLSPRGAPAAPATHTPRPGGLARSSSATVPAPSPLGFVHTPDSMTPPSGRMAPLMNSIMGPPAASSLTPSDFPHSRPMSNAPPMPKPPASRGRGGHTRGGTRGRGGRGGRGVHTGRAVREEDGEGMDQAMGDGTSAHENTIAPVSRERMKEIRAFEKERDTRAARAAKQRDHGIFAFGPPPAGHERSLPHGPAALGARRIAPEPALLRAPSARERRAPVRVPVHVAQLGKENATGGDGGRAQNKTGDEGKGKRKTQAVDVEVDGRSKKNSFELFRPGLVPQKYGGAGQWRARHLGGLSNFLGLYTATYFLIWSGPIFIKSHKMIHEREGHMCSDDSSSIARRGIARRAGRSLHRVPAKNPRRRTGGSVVGVGGGKDTGPRVVDSEPGALHVGTDIWRVRNRQTSETEKHIGAASGAANEETSPPNGSEGFTAGLGLVTGGRIVPRKRSEIWPVRMALPPEFWRADPAPNDAATKDPPRTAQLADAAPYAPVFDTQRGTSHVTTRAAILEDRASPASTRDVVGSGRPGLRGEEHRAQIDPKKSSERGDKFLTQREAVEMASTVDGRRSTVSVASESQMSRGLRKVEAGSRWGRCSRCAQCWGKVEIIARGFGSVKKST</sequence>
<feature type="compositionally biased region" description="Low complexity" evidence="1">
    <location>
        <begin position="693"/>
        <end position="716"/>
    </location>
</feature>
<feature type="region of interest" description="Disordered" evidence="1">
    <location>
        <begin position="555"/>
        <end position="881"/>
    </location>
</feature>
<feature type="compositionally biased region" description="Basic and acidic residues" evidence="1">
    <location>
        <begin position="1224"/>
        <end position="1239"/>
    </location>
</feature>
<feature type="region of interest" description="Disordered" evidence="1">
    <location>
        <begin position="1099"/>
        <end position="1129"/>
    </location>
</feature>
<feature type="compositionally biased region" description="Low complexity" evidence="1">
    <location>
        <begin position="597"/>
        <end position="613"/>
    </location>
</feature>
<comment type="caution">
    <text evidence="2">The sequence shown here is derived from an EMBL/GenBank/DDBJ whole genome shotgun (WGS) entry which is preliminary data.</text>
</comment>
<dbReference type="EMBL" id="JARIHO010000052">
    <property type="protein sequence ID" value="KAJ7321128.1"/>
    <property type="molecule type" value="Genomic_DNA"/>
</dbReference>
<evidence type="ECO:0000256" key="1">
    <source>
        <dbReference type="SAM" id="MobiDB-lite"/>
    </source>
</evidence>
<feature type="region of interest" description="Disordered" evidence="1">
    <location>
        <begin position="1047"/>
        <end position="1082"/>
    </location>
</feature>
<reference evidence="2" key="1">
    <citation type="submission" date="2023-03" db="EMBL/GenBank/DDBJ databases">
        <title>Massive genome expansion in bonnet fungi (Mycena s.s.) driven by repeated elements and novel gene families across ecological guilds.</title>
        <authorList>
            <consortium name="Lawrence Berkeley National Laboratory"/>
            <person name="Harder C.B."/>
            <person name="Miyauchi S."/>
            <person name="Viragh M."/>
            <person name="Kuo A."/>
            <person name="Thoen E."/>
            <person name="Andreopoulos B."/>
            <person name="Lu D."/>
            <person name="Skrede I."/>
            <person name="Drula E."/>
            <person name="Henrissat B."/>
            <person name="Morin E."/>
            <person name="Kohler A."/>
            <person name="Barry K."/>
            <person name="LaButti K."/>
            <person name="Morin E."/>
            <person name="Salamov A."/>
            <person name="Lipzen A."/>
            <person name="Mereny Z."/>
            <person name="Hegedus B."/>
            <person name="Baldrian P."/>
            <person name="Stursova M."/>
            <person name="Weitz H."/>
            <person name="Taylor A."/>
            <person name="Grigoriev I.V."/>
            <person name="Nagy L.G."/>
            <person name="Martin F."/>
            <person name="Kauserud H."/>
        </authorList>
    </citation>
    <scope>NUCLEOTIDE SEQUENCE</scope>
    <source>
        <strain evidence="2">CBHHK002</strain>
    </source>
</reference>
<name>A0AAD6ZFS8_9AGAR</name>
<feature type="compositionally biased region" description="Low complexity" evidence="1">
    <location>
        <begin position="666"/>
        <end position="685"/>
    </location>
</feature>
<keyword evidence="3" id="KW-1185">Reference proteome</keyword>
<feature type="region of interest" description="Disordered" evidence="1">
    <location>
        <begin position="925"/>
        <end position="954"/>
    </location>
</feature>
<feature type="compositionally biased region" description="Low complexity" evidence="1">
    <location>
        <begin position="501"/>
        <end position="513"/>
    </location>
</feature>
<gene>
    <name evidence="2" type="ORF">DFH08DRAFT_818932</name>
</gene>
<dbReference type="Proteomes" id="UP001218218">
    <property type="component" value="Unassembled WGS sequence"/>
</dbReference>
<accession>A0AAD6ZFS8</accession>
<feature type="region of interest" description="Disordered" evidence="1">
    <location>
        <begin position="1208"/>
        <end position="1239"/>
    </location>
</feature>
<feature type="region of interest" description="Disordered" evidence="1">
    <location>
        <begin position="155"/>
        <end position="180"/>
    </location>
</feature>
<feature type="compositionally biased region" description="Polar residues" evidence="1">
    <location>
        <begin position="358"/>
        <end position="372"/>
    </location>
</feature>